<comment type="caution">
    <text evidence="2">The sequence shown here is derived from an EMBL/GenBank/DDBJ whole genome shotgun (WGS) entry which is preliminary data.</text>
</comment>
<dbReference type="SUPFAM" id="SSF56112">
    <property type="entry name" value="Protein kinase-like (PK-like)"/>
    <property type="match status" value="1"/>
</dbReference>
<dbReference type="Proteomes" id="UP000714618">
    <property type="component" value="Unassembled WGS sequence"/>
</dbReference>
<evidence type="ECO:0000256" key="1">
    <source>
        <dbReference type="SAM" id="MobiDB-lite"/>
    </source>
</evidence>
<sequence length="62" mass="6960">MSSKHLDPFSAVGAGTKHKQIQDAKDMYQVVVDRAARTNTAVPDYEFLELIGKGSFGRVYKW</sequence>
<evidence type="ECO:0000313" key="2">
    <source>
        <dbReference type="EMBL" id="CAD0086530.1"/>
    </source>
</evidence>
<dbReference type="OrthoDB" id="248923at2759"/>
<dbReference type="InterPro" id="IPR011009">
    <property type="entry name" value="Kinase-like_dom_sf"/>
</dbReference>
<organism evidence="2 3">
    <name type="scientific">Aureobasidium mustum</name>
    <dbReference type="NCBI Taxonomy" id="2773714"/>
    <lineage>
        <taxon>Eukaryota</taxon>
        <taxon>Fungi</taxon>
        <taxon>Dikarya</taxon>
        <taxon>Ascomycota</taxon>
        <taxon>Pezizomycotina</taxon>
        <taxon>Dothideomycetes</taxon>
        <taxon>Dothideomycetidae</taxon>
        <taxon>Dothideales</taxon>
        <taxon>Saccotheciaceae</taxon>
        <taxon>Aureobasidium</taxon>
    </lineage>
</organism>
<evidence type="ECO:0008006" key="4">
    <source>
        <dbReference type="Google" id="ProtNLM"/>
    </source>
</evidence>
<dbReference type="AlphaFoldDB" id="A0A9N8JI89"/>
<reference evidence="2" key="1">
    <citation type="submission" date="2020-06" db="EMBL/GenBank/DDBJ databases">
        <authorList>
            <person name="Onetto C."/>
        </authorList>
    </citation>
    <scope>NUCLEOTIDE SEQUENCE</scope>
</reference>
<evidence type="ECO:0000313" key="3">
    <source>
        <dbReference type="Proteomes" id="UP000714618"/>
    </source>
</evidence>
<keyword evidence="3" id="KW-1185">Reference proteome</keyword>
<feature type="region of interest" description="Disordered" evidence="1">
    <location>
        <begin position="1"/>
        <end position="22"/>
    </location>
</feature>
<gene>
    <name evidence="2" type="ORF">AWRI4233_LOCUS931</name>
</gene>
<accession>A0A9N8JI89</accession>
<dbReference type="EMBL" id="CAIJEO010000002">
    <property type="protein sequence ID" value="CAD0086530.1"/>
    <property type="molecule type" value="Genomic_DNA"/>
</dbReference>
<protein>
    <recommendedName>
        <fullName evidence="4">Protein kinase domain-containing protein</fullName>
    </recommendedName>
</protein>
<proteinExistence type="predicted"/>
<name>A0A9N8JI89_9PEZI</name>
<dbReference type="Gene3D" id="3.30.200.20">
    <property type="entry name" value="Phosphorylase Kinase, domain 1"/>
    <property type="match status" value="1"/>
</dbReference>